<protein>
    <submittedName>
        <fullName evidence="1">Uncharacterized protein</fullName>
    </submittedName>
</protein>
<sequence length="233" mass="25795">MKRLEAIGAFCLQNWQPSKQQAALLRHYMIRPITSYTNLVAIVETYVHDHAARLHLELFKQDPTVKSIVHELLTSENNNTRSAIRKQVFTSIKEKTALNVFSIKIVNSYHLPELPTKPPNEIKACLALMREVTRPLIIKDKLEKELDKLFAKNGNKRDDPKWREWELEIIDADDRSTCTAAASRLGGAHAATSAAGNTDVLDAEADGEADGRDIPISGMGDLAALSAGSVARA</sequence>
<accession>A0AAD7GNR9</accession>
<dbReference type="EMBL" id="JARKIE010000029">
    <property type="protein sequence ID" value="KAJ7697714.1"/>
    <property type="molecule type" value="Genomic_DNA"/>
</dbReference>
<dbReference type="AlphaFoldDB" id="A0AAD7GNR9"/>
<evidence type="ECO:0000313" key="1">
    <source>
        <dbReference type="EMBL" id="KAJ7697714.1"/>
    </source>
</evidence>
<gene>
    <name evidence="1" type="ORF">B0H17DRAFT_1197369</name>
</gene>
<comment type="caution">
    <text evidence="1">The sequence shown here is derived from an EMBL/GenBank/DDBJ whole genome shotgun (WGS) entry which is preliminary data.</text>
</comment>
<name>A0AAD7GNR9_MYCRO</name>
<organism evidence="1 2">
    <name type="scientific">Mycena rosella</name>
    <name type="common">Pink bonnet</name>
    <name type="synonym">Agaricus rosellus</name>
    <dbReference type="NCBI Taxonomy" id="1033263"/>
    <lineage>
        <taxon>Eukaryota</taxon>
        <taxon>Fungi</taxon>
        <taxon>Dikarya</taxon>
        <taxon>Basidiomycota</taxon>
        <taxon>Agaricomycotina</taxon>
        <taxon>Agaricomycetes</taxon>
        <taxon>Agaricomycetidae</taxon>
        <taxon>Agaricales</taxon>
        <taxon>Marasmiineae</taxon>
        <taxon>Mycenaceae</taxon>
        <taxon>Mycena</taxon>
    </lineage>
</organism>
<proteinExistence type="predicted"/>
<keyword evidence="2" id="KW-1185">Reference proteome</keyword>
<reference evidence="1" key="1">
    <citation type="submission" date="2023-03" db="EMBL/GenBank/DDBJ databases">
        <title>Massive genome expansion in bonnet fungi (Mycena s.s.) driven by repeated elements and novel gene families across ecological guilds.</title>
        <authorList>
            <consortium name="Lawrence Berkeley National Laboratory"/>
            <person name="Harder C.B."/>
            <person name="Miyauchi S."/>
            <person name="Viragh M."/>
            <person name="Kuo A."/>
            <person name="Thoen E."/>
            <person name="Andreopoulos B."/>
            <person name="Lu D."/>
            <person name="Skrede I."/>
            <person name="Drula E."/>
            <person name="Henrissat B."/>
            <person name="Morin E."/>
            <person name="Kohler A."/>
            <person name="Barry K."/>
            <person name="LaButti K."/>
            <person name="Morin E."/>
            <person name="Salamov A."/>
            <person name="Lipzen A."/>
            <person name="Mereny Z."/>
            <person name="Hegedus B."/>
            <person name="Baldrian P."/>
            <person name="Stursova M."/>
            <person name="Weitz H."/>
            <person name="Taylor A."/>
            <person name="Grigoriev I.V."/>
            <person name="Nagy L.G."/>
            <person name="Martin F."/>
            <person name="Kauserud H."/>
        </authorList>
    </citation>
    <scope>NUCLEOTIDE SEQUENCE</scope>
    <source>
        <strain evidence="1">CBHHK067</strain>
    </source>
</reference>
<dbReference type="Proteomes" id="UP001221757">
    <property type="component" value="Unassembled WGS sequence"/>
</dbReference>
<evidence type="ECO:0000313" key="2">
    <source>
        <dbReference type="Proteomes" id="UP001221757"/>
    </source>
</evidence>